<comment type="caution">
    <text evidence="1">The sequence shown here is derived from an EMBL/GenBank/DDBJ whole genome shotgun (WGS) entry which is preliminary data.</text>
</comment>
<proteinExistence type="predicted"/>
<accession>A0A7Y6Q6R5</accession>
<dbReference type="Proteomes" id="UP000520198">
    <property type="component" value="Unassembled WGS sequence"/>
</dbReference>
<keyword evidence="2" id="KW-1185">Reference proteome</keyword>
<reference evidence="1 2" key="1">
    <citation type="submission" date="2020-06" db="EMBL/GenBank/DDBJ databases">
        <authorList>
            <person name="Grouzdev D.S."/>
        </authorList>
    </citation>
    <scope>NUCLEOTIDE SEQUENCE [LARGE SCALE GENOMIC DNA]</scope>
    <source>
        <strain evidence="1 2">HO-A22</strain>
    </source>
</reference>
<name>A0A7Y6Q6R5_9HYPH</name>
<evidence type="ECO:0000313" key="2">
    <source>
        <dbReference type="Proteomes" id="UP000520198"/>
    </source>
</evidence>
<evidence type="ECO:0000313" key="1">
    <source>
        <dbReference type="EMBL" id="NVD40001.1"/>
    </source>
</evidence>
<organism evidence="1 2">
    <name type="scientific">Ensifer oleiphilus</name>
    <dbReference type="NCBI Taxonomy" id="2742698"/>
    <lineage>
        <taxon>Bacteria</taxon>
        <taxon>Pseudomonadati</taxon>
        <taxon>Pseudomonadota</taxon>
        <taxon>Alphaproteobacteria</taxon>
        <taxon>Hyphomicrobiales</taxon>
        <taxon>Rhizobiaceae</taxon>
        <taxon>Sinorhizobium/Ensifer group</taxon>
        <taxon>Ensifer</taxon>
    </lineage>
</organism>
<protein>
    <submittedName>
        <fullName evidence="1">Uncharacterized protein</fullName>
    </submittedName>
</protein>
<gene>
    <name evidence="1" type="ORF">HT585_14135</name>
</gene>
<dbReference type="EMBL" id="JABWDU010000003">
    <property type="protein sequence ID" value="NVD40001.1"/>
    <property type="molecule type" value="Genomic_DNA"/>
</dbReference>
<sequence>MDRVVGVALRATAVMGLANGLCQDVAPQPLDKVGFGNEGLAEGITINQPILQEPFGTAFAQRAPG</sequence>
<dbReference type="AlphaFoldDB" id="A0A7Y6Q6R5"/>
<dbReference type="RefSeq" id="WP_176353543.1">
    <property type="nucleotide sequence ID" value="NZ_JABWDU010000003.1"/>
</dbReference>